<name>A0A931BMB2_9HYPH</name>
<evidence type="ECO:0000313" key="2">
    <source>
        <dbReference type="EMBL" id="MBF9233712.1"/>
    </source>
</evidence>
<accession>A0A931BMB2</accession>
<comment type="caution">
    <text evidence="2">The sequence shown here is derived from an EMBL/GenBank/DDBJ whole genome shotgun (WGS) entry which is preliminary data.</text>
</comment>
<protein>
    <submittedName>
        <fullName evidence="2">VOC family protein</fullName>
    </submittedName>
</protein>
<dbReference type="EMBL" id="JADQDO010000004">
    <property type="protein sequence ID" value="MBF9233712.1"/>
    <property type="molecule type" value="Genomic_DNA"/>
</dbReference>
<dbReference type="PANTHER" id="PTHR36503:SF1">
    <property type="entry name" value="BLR2520 PROTEIN"/>
    <property type="match status" value="1"/>
</dbReference>
<dbReference type="Gene3D" id="3.10.180.10">
    <property type="entry name" value="2,3-Dihydroxybiphenyl 1,2-Dioxygenase, domain 1"/>
    <property type="match status" value="1"/>
</dbReference>
<organism evidence="2 3">
    <name type="scientific">Microvirga alba</name>
    <dbReference type="NCBI Taxonomy" id="2791025"/>
    <lineage>
        <taxon>Bacteria</taxon>
        <taxon>Pseudomonadati</taxon>
        <taxon>Pseudomonadota</taxon>
        <taxon>Alphaproteobacteria</taxon>
        <taxon>Hyphomicrobiales</taxon>
        <taxon>Methylobacteriaceae</taxon>
        <taxon>Microvirga</taxon>
    </lineage>
</organism>
<dbReference type="SUPFAM" id="SSF54593">
    <property type="entry name" value="Glyoxalase/Bleomycin resistance protein/Dihydroxybiphenyl dioxygenase"/>
    <property type="match status" value="1"/>
</dbReference>
<dbReference type="AlphaFoldDB" id="A0A931BMB2"/>
<dbReference type="InterPro" id="IPR004360">
    <property type="entry name" value="Glyas_Fos-R_dOase_dom"/>
</dbReference>
<evidence type="ECO:0000259" key="1">
    <source>
        <dbReference type="PROSITE" id="PS51819"/>
    </source>
</evidence>
<dbReference type="InterPro" id="IPR037523">
    <property type="entry name" value="VOC_core"/>
</dbReference>
<dbReference type="PROSITE" id="PS51819">
    <property type="entry name" value="VOC"/>
    <property type="match status" value="1"/>
</dbReference>
<feature type="domain" description="VOC" evidence="1">
    <location>
        <begin position="4"/>
        <end position="126"/>
    </location>
</feature>
<sequence>MQPRLTLVTLGVADVARATAFYEAWGWKASAASQPSVTFFQANGLALGLFGRADLAEDAHVEDKPTGFSAVTLAYNARSKAEADEVFALALAAGGRLLKPLQDVFWGGYSGYFADPDGHLWEVAWNPFFPLDEEGHMFLPDHQS</sequence>
<dbReference type="PANTHER" id="PTHR36503">
    <property type="entry name" value="BLR2520 PROTEIN"/>
    <property type="match status" value="1"/>
</dbReference>
<dbReference type="InterPro" id="IPR029068">
    <property type="entry name" value="Glyas_Bleomycin-R_OHBP_Dase"/>
</dbReference>
<dbReference type="Proteomes" id="UP000599312">
    <property type="component" value="Unassembled WGS sequence"/>
</dbReference>
<evidence type="ECO:0000313" key="3">
    <source>
        <dbReference type="Proteomes" id="UP000599312"/>
    </source>
</evidence>
<dbReference type="CDD" id="cd07251">
    <property type="entry name" value="VOC_like"/>
    <property type="match status" value="1"/>
</dbReference>
<proteinExistence type="predicted"/>
<dbReference type="RefSeq" id="WP_196271935.1">
    <property type="nucleotide sequence ID" value="NZ_JADQDO010000004.1"/>
</dbReference>
<reference evidence="2" key="1">
    <citation type="submission" date="2020-11" db="EMBL/GenBank/DDBJ databases">
        <authorList>
            <person name="Kim M.K."/>
        </authorList>
    </citation>
    <scope>NUCLEOTIDE SEQUENCE</scope>
    <source>
        <strain evidence="2">BT350</strain>
    </source>
</reference>
<dbReference type="Pfam" id="PF00903">
    <property type="entry name" value="Glyoxalase"/>
    <property type="match status" value="1"/>
</dbReference>
<gene>
    <name evidence="2" type="ORF">I2H38_10030</name>
</gene>
<keyword evidence="3" id="KW-1185">Reference proteome</keyword>